<sequence>MVNDKFWKIVKRFNALMSSTIIGPNCLEVCHGDCCSIKINIPKILANEYINLGYINKDNFIRSHIFSFKLKFDENGNSLKISIEQ</sequence>
<organism evidence="1">
    <name type="scientific">marine sediment metagenome</name>
    <dbReference type="NCBI Taxonomy" id="412755"/>
    <lineage>
        <taxon>unclassified sequences</taxon>
        <taxon>metagenomes</taxon>
        <taxon>ecological metagenomes</taxon>
    </lineage>
</organism>
<accession>A0A0F9PXW7</accession>
<name>A0A0F9PXW7_9ZZZZ</name>
<evidence type="ECO:0000313" key="1">
    <source>
        <dbReference type="EMBL" id="KKM98022.1"/>
    </source>
</evidence>
<dbReference type="EMBL" id="LAZR01005678">
    <property type="protein sequence ID" value="KKM98022.1"/>
    <property type="molecule type" value="Genomic_DNA"/>
</dbReference>
<reference evidence="1" key="1">
    <citation type="journal article" date="2015" name="Nature">
        <title>Complex archaea that bridge the gap between prokaryotes and eukaryotes.</title>
        <authorList>
            <person name="Spang A."/>
            <person name="Saw J.H."/>
            <person name="Jorgensen S.L."/>
            <person name="Zaremba-Niedzwiedzka K."/>
            <person name="Martijn J."/>
            <person name="Lind A.E."/>
            <person name="van Eijk R."/>
            <person name="Schleper C."/>
            <person name="Guy L."/>
            <person name="Ettema T.J."/>
        </authorList>
    </citation>
    <scope>NUCLEOTIDE SEQUENCE</scope>
</reference>
<proteinExistence type="predicted"/>
<comment type="caution">
    <text evidence="1">The sequence shown here is derived from an EMBL/GenBank/DDBJ whole genome shotgun (WGS) entry which is preliminary data.</text>
</comment>
<gene>
    <name evidence="1" type="ORF">LCGC14_1162150</name>
</gene>
<dbReference type="AlphaFoldDB" id="A0A0F9PXW7"/>
<protein>
    <submittedName>
        <fullName evidence="1">Uncharacterized protein</fullName>
    </submittedName>
</protein>